<dbReference type="InterPro" id="IPR020863">
    <property type="entry name" value="MACPF_CS"/>
</dbReference>
<dbReference type="PROSITE" id="PS00279">
    <property type="entry name" value="MACPF_1"/>
    <property type="match status" value="1"/>
</dbReference>
<keyword evidence="15" id="KW-1053">Target membrane</keyword>
<comment type="caution">
    <text evidence="16">Lacks conserved residue(s) required for the propagation of feature annotation.</text>
</comment>
<keyword evidence="5" id="KW-0245">EGF-like domain</keyword>
<dbReference type="PROSITE" id="PS50068">
    <property type="entry name" value="LDLRA_2"/>
    <property type="match status" value="1"/>
</dbReference>
<dbReference type="InterPro" id="IPR002172">
    <property type="entry name" value="LDrepeatLR_classA_rpt"/>
</dbReference>
<dbReference type="PANTHER" id="PTHR45742">
    <property type="entry name" value="COMPLEMENT COMPONENT C6"/>
    <property type="match status" value="1"/>
</dbReference>
<feature type="disulfide bond" evidence="16">
    <location>
        <begin position="128"/>
        <end position="143"/>
    </location>
</feature>
<organism evidence="19 20">
    <name type="scientific">Gekko japonicus</name>
    <name type="common">Schlegel's Japanese gecko</name>
    <dbReference type="NCBI Taxonomy" id="146911"/>
    <lineage>
        <taxon>Eukaryota</taxon>
        <taxon>Metazoa</taxon>
        <taxon>Chordata</taxon>
        <taxon>Craniata</taxon>
        <taxon>Vertebrata</taxon>
        <taxon>Euteleostomi</taxon>
        <taxon>Lepidosauria</taxon>
        <taxon>Squamata</taxon>
        <taxon>Bifurcata</taxon>
        <taxon>Gekkota</taxon>
        <taxon>Gekkonidae</taxon>
        <taxon>Gekkoninae</taxon>
        <taxon>Gekko</taxon>
    </lineage>
</organism>
<dbReference type="InterPro" id="IPR023415">
    <property type="entry name" value="LDLR_class-A_CS"/>
</dbReference>
<keyword evidence="11" id="KW-0473">Membrane attack complex</keyword>
<evidence type="ECO:0000256" key="8">
    <source>
        <dbReference type="ARBA" id="ARBA00022852"/>
    </source>
</evidence>
<keyword evidence="6" id="KW-1052">Target cell membrane</keyword>
<dbReference type="PRINTS" id="PR00764">
    <property type="entry name" value="COMPLEMENTC9"/>
</dbReference>
<dbReference type="CDD" id="cd00112">
    <property type="entry name" value="LDLa"/>
    <property type="match status" value="1"/>
</dbReference>
<evidence type="ECO:0000256" key="5">
    <source>
        <dbReference type="ARBA" id="ARBA00022536"/>
    </source>
</evidence>
<evidence type="ECO:0000313" key="19">
    <source>
        <dbReference type="Proteomes" id="UP000694871"/>
    </source>
</evidence>
<dbReference type="SUPFAM" id="SSF57424">
    <property type="entry name" value="LDL receptor-like module"/>
    <property type="match status" value="1"/>
</dbReference>
<evidence type="ECO:0000256" key="3">
    <source>
        <dbReference type="ARBA" id="ARBA00009214"/>
    </source>
</evidence>
<dbReference type="PANTHER" id="PTHR45742:SF1">
    <property type="entry name" value="COMPLEMENT COMPONENT C8 ALPHA CHAIN"/>
    <property type="match status" value="1"/>
</dbReference>
<comment type="subcellular location">
    <subcellularLocation>
        <location evidence="2">Secreted</location>
    </subcellularLocation>
    <subcellularLocation>
        <location evidence="1">Target cell membrane</location>
    </subcellularLocation>
</comment>
<keyword evidence="10" id="KW-0180">Complement pathway</keyword>
<dbReference type="GeneID" id="107118036"/>
<evidence type="ECO:0000256" key="6">
    <source>
        <dbReference type="ARBA" id="ARBA00022537"/>
    </source>
</evidence>
<evidence type="ECO:0000313" key="20">
    <source>
        <dbReference type="RefSeq" id="XP_015275750.1"/>
    </source>
</evidence>
<keyword evidence="13 16" id="KW-1015">Disulfide bond</keyword>
<evidence type="ECO:0000256" key="15">
    <source>
        <dbReference type="ARBA" id="ARBA00023298"/>
    </source>
</evidence>
<keyword evidence="7" id="KW-0399">Innate immunity</keyword>
<feature type="domain" description="MACPF" evidence="18">
    <location>
        <begin position="146"/>
        <end position="508"/>
    </location>
</feature>
<dbReference type="Pfam" id="PF01823">
    <property type="entry name" value="MACPF"/>
    <property type="match status" value="1"/>
</dbReference>
<evidence type="ECO:0000259" key="18">
    <source>
        <dbReference type="PROSITE" id="PS51412"/>
    </source>
</evidence>
<evidence type="ECO:0000256" key="14">
    <source>
        <dbReference type="ARBA" id="ARBA00023180"/>
    </source>
</evidence>
<evidence type="ECO:0000256" key="1">
    <source>
        <dbReference type="ARBA" id="ARBA00004175"/>
    </source>
</evidence>
<feature type="disulfide bond" evidence="16">
    <location>
        <begin position="109"/>
        <end position="121"/>
    </location>
</feature>
<keyword evidence="8" id="KW-0204">Cytolysis</keyword>
<dbReference type="InterPro" id="IPR001862">
    <property type="entry name" value="MAC_perforin"/>
</dbReference>
<keyword evidence="14" id="KW-0325">Glycoprotein</keyword>
<sequence>MWFRLNEIFPPMILFIVYLLSCQDTVAEHKKLKGLSSQRSRRQAGALLPVDCELGQWSGWTECLPCQEKKYRYRALLHPAQYEGRSCTGDLWEEVPCHPTGTCAQSQDCGMNFRCEASGRCLKSDLVCNGEADCRDKSDEAGCGDAERFCDGDLHTIPGVSEAARGYNILTKERVQLVYDPAYYGGQCESVYNGEWRKIKYDATCERLYYGEDDKYFRKPYNVHFYQFLAHADSGFSSEYYADATELLNALKKDYSEDAGFTIGIGPAIVPVSLDLGFSFKRGVGTLENWTQYAAKNVGFIRTLTKIQTARFKMRRDDIFLDENMLQFLMDLPDEYNYGLYAKFINLYGTHFMTSGTMGGIFEYIIIVDKDEMRREEVTSSMVSACTGLSVGISLTFPSEILTAGFTVPYEDCSKDGSASETKSVILGIIPRIRGGNNDSVSRLLGSWHANVYRYWGRSLKLNPAIIDFELQPIYEILHRTNLAHTETKRQNLKRALGEYLTEFNACRCSPCLNNGQPMLMKSSCICECQQGSQSAACENTRWTGHPVHGMWTCWSPWTPCQSQSRRRTRQCTNPSPQNGGTACAGRNELTEAC</sequence>
<dbReference type="PROSITE" id="PS51412">
    <property type="entry name" value="MACPF_2"/>
    <property type="match status" value="1"/>
</dbReference>
<dbReference type="SMART" id="SM00457">
    <property type="entry name" value="MACPF"/>
    <property type="match status" value="1"/>
</dbReference>
<name>A0ABM1KPW3_GEKJA</name>
<evidence type="ECO:0000256" key="13">
    <source>
        <dbReference type="ARBA" id="ARBA00023157"/>
    </source>
</evidence>
<dbReference type="Gene3D" id="4.10.400.10">
    <property type="entry name" value="Low-density Lipoprotein Receptor"/>
    <property type="match status" value="1"/>
</dbReference>
<accession>A0ABM1KPW3</accession>
<evidence type="ECO:0000256" key="10">
    <source>
        <dbReference type="ARBA" id="ARBA00022875"/>
    </source>
</evidence>
<dbReference type="PROSITE" id="PS01209">
    <property type="entry name" value="LDLRA_1"/>
    <property type="match status" value="1"/>
</dbReference>
<keyword evidence="17" id="KW-0732">Signal</keyword>
<keyword evidence="12" id="KW-0472">Membrane</keyword>
<protein>
    <submittedName>
        <fullName evidence="20">Complement component C8 alpha chain</fullName>
    </submittedName>
</protein>
<dbReference type="InterPro" id="IPR020864">
    <property type="entry name" value="MACPF"/>
</dbReference>
<reference evidence="20" key="1">
    <citation type="submission" date="2025-08" db="UniProtKB">
        <authorList>
            <consortium name="RefSeq"/>
        </authorList>
    </citation>
    <scope>IDENTIFICATION</scope>
</reference>
<evidence type="ECO:0000256" key="17">
    <source>
        <dbReference type="SAM" id="SignalP"/>
    </source>
</evidence>
<dbReference type="SMART" id="SM00192">
    <property type="entry name" value="LDLa"/>
    <property type="match status" value="1"/>
</dbReference>
<dbReference type="Gene3D" id="2.20.100.10">
    <property type="entry name" value="Thrombospondin type-1 (TSP1) repeat"/>
    <property type="match status" value="2"/>
</dbReference>
<dbReference type="SMART" id="SM00209">
    <property type="entry name" value="TSP1"/>
    <property type="match status" value="2"/>
</dbReference>
<dbReference type="Pfam" id="PF00057">
    <property type="entry name" value="Ldl_recept_a"/>
    <property type="match status" value="1"/>
</dbReference>
<evidence type="ECO:0000256" key="7">
    <source>
        <dbReference type="ARBA" id="ARBA00022588"/>
    </source>
</evidence>
<dbReference type="RefSeq" id="XP_015275750.1">
    <property type="nucleotide sequence ID" value="XM_015420264.1"/>
</dbReference>
<keyword evidence="19" id="KW-1185">Reference proteome</keyword>
<evidence type="ECO:0000256" key="4">
    <source>
        <dbReference type="ARBA" id="ARBA00022525"/>
    </source>
</evidence>
<evidence type="ECO:0000256" key="2">
    <source>
        <dbReference type="ARBA" id="ARBA00004613"/>
    </source>
</evidence>
<dbReference type="InterPro" id="IPR000884">
    <property type="entry name" value="TSP1_rpt"/>
</dbReference>
<evidence type="ECO:0000256" key="9">
    <source>
        <dbReference type="ARBA" id="ARBA00022859"/>
    </source>
</evidence>
<evidence type="ECO:0000256" key="11">
    <source>
        <dbReference type="ARBA" id="ARBA00023058"/>
    </source>
</evidence>
<comment type="similarity">
    <text evidence="3">Belongs to the complement C6/C7/C8/C9 family.</text>
</comment>
<evidence type="ECO:0000256" key="16">
    <source>
        <dbReference type="PROSITE-ProRule" id="PRU00124"/>
    </source>
</evidence>
<dbReference type="Proteomes" id="UP000694871">
    <property type="component" value="Unplaced"/>
</dbReference>
<gene>
    <name evidence="20" type="primary">C8A</name>
</gene>
<proteinExistence type="inferred from homology"/>
<feature type="chain" id="PRO_5045468084" evidence="17">
    <location>
        <begin position="28"/>
        <end position="594"/>
    </location>
</feature>
<feature type="signal peptide" evidence="17">
    <location>
        <begin position="1"/>
        <end position="27"/>
    </location>
</feature>
<dbReference type="PROSITE" id="PS50092">
    <property type="entry name" value="TSP1"/>
    <property type="match status" value="2"/>
</dbReference>
<keyword evidence="4" id="KW-0964">Secreted</keyword>
<dbReference type="SUPFAM" id="SSF82895">
    <property type="entry name" value="TSP-1 type 1 repeat"/>
    <property type="match status" value="2"/>
</dbReference>
<dbReference type="InterPro" id="IPR036055">
    <property type="entry name" value="LDL_receptor-like_sf"/>
</dbReference>
<keyword evidence="9" id="KW-0391">Immunity</keyword>
<dbReference type="InterPro" id="IPR036383">
    <property type="entry name" value="TSP1_rpt_sf"/>
</dbReference>
<evidence type="ECO:0000256" key="12">
    <source>
        <dbReference type="ARBA" id="ARBA00023136"/>
    </source>
</evidence>